<proteinExistence type="predicted"/>
<protein>
    <recommendedName>
        <fullName evidence="3">Peptidoglycan binding domain protein</fullName>
    </recommendedName>
</protein>
<organism evidence="1 2">
    <name type="scientific">Thalassoglobus neptunius</name>
    <dbReference type="NCBI Taxonomy" id="1938619"/>
    <lineage>
        <taxon>Bacteria</taxon>
        <taxon>Pseudomonadati</taxon>
        <taxon>Planctomycetota</taxon>
        <taxon>Planctomycetia</taxon>
        <taxon>Planctomycetales</taxon>
        <taxon>Planctomycetaceae</taxon>
        <taxon>Thalassoglobus</taxon>
    </lineage>
</organism>
<dbReference type="AlphaFoldDB" id="A0A5C5UT18"/>
<accession>A0A5C5UT18</accession>
<evidence type="ECO:0000313" key="2">
    <source>
        <dbReference type="Proteomes" id="UP000317243"/>
    </source>
</evidence>
<gene>
    <name evidence="1" type="ORF">KOR42_55230</name>
</gene>
<keyword evidence="2" id="KW-1185">Reference proteome</keyword>
<reference evidence="1 2" key="1">
    <citation type="submission" date="2019-02" db="EMBL/GenBank/DDBJ databases">
        <title>Deep-cultivation of Planctomycetes and their phenomic and genomic characterization uncovers novel biology.</title>
        <authorList>
            <person name="Wiegand S."/>
            <person name="Jogler M."/>
            <person name="Boedeker C."/>
            <person name="Pinto D."/>
            <person name="Vollmers J."/>
            <person name="Rivas-Marin E."/>
            <person name="Kohn T."/>
            <person name="Peeters S.H."/>
            <person name="Heuer A."/>
            <person name="Rast P."/>
            <person name="Oberbeckmann S."/>
            <person name="Bunk B."/>
            <person name="Jeske O."/>
            <person name="Meyerdierks A."/>
            <person name="Storesund J.E."/>
            <person name="Kallscheuer N."/>
            <person name="Luecker S."/>
            <person name="Lage O.M."/>
            <person name="Pohl T."/>
            <person name="Merkel B.J."/>
            <person name="Hornburger P."/>
            <person name="Mueller R.-W."/>
            <person name="Bruemmer F."/>
            <person name="Labrenz M."/>
            <person name="Spormann A.M."/>
            <person name="Op Den Camp H."/>
            <person name="Overmann J."/>
            <person name="Amann R."/>
            <person name="Jetten M.S.M."/>
            <person name="Mascher T."/>
            <person name="Medema M.H."/>
            <person name="Devos D.P."/>
            <person name="Kaster A.-K."/>
            <person name="Ovreas L."/>
            <person name="Rohde M."/>
            <person name="Galperin M.Y."/>
            <person name="Jogler C."/>
        </authorList>
    </citation>
    <scope>NUCLEOTIDE SEQUENCE [LARGE SCALE GENOMIC DNA]</scope>
    <source>
        <strain evidence="1 2">KOR42</strain>
    </source>
</reference>
<dbReference type="EMBL" id="SIHI01000122">
    <property type="protein sequence ID" value="TWT29551.1"/>
    <property type="molecule type" value="Genomic_DNA"/>
</dbReference>
<name>A0A5C5UT18_9PLAN</name>
<sequence>MLTLGSANLNRPYAATSYSVSFERALSHDSCQFFLGVLVSEMEKISISGSVGLRGRNNPIDVLKVQRRLNALMPPQRFRLKENGQVGMATKDAIREFQLLVVGYVWPDKRVDTNDRTIRMLNDPNSKRIWANDPQATRAIALDRQVVCAIERIRNSTPSENCNDFTVQELNELRREIGRLERAVQRAYPDGRPTGAGIYAIMTPGKATAGGFEQATVAFDWGKQNFGAAGEITGAILMAPASLFIVVYGGVLDTTAAVGQLAVGDPQHGSPTDYDQQVKKIRTLREKFEKGRSSL</sequence>
<dbReference type="Proteomes" id="UP000317243">
    <property type="component" value="Unassembled WGS sequence"/>
</dbReference>
<evidence type="ECO:0000313" key="1">
    <source>
        <dbReference type="EMBL" id="TWT29551.1"/>
    </source>
</evidence>
<evidence type="ECO:0008006" key="3">
    <source>
        <dbReference type="Google" id="ProtNLM"/>
    </source>
</evidence>
<comment type="caution">
    <text evidence="1">The sequence shown here is derived from an EMBL/GenBank/DDBJ whole genome shotgun (WGS) entry which is preliminary data.</text>
</comment>